<proteinExistence type="predicted"/>
<protein>
    <submittedName>
        <fullName evidence="1">Uncharacterized protein</fullName>
    </submittedName>
</protein>
<sequence>VNFKLIFIVIVSLAPLRPTLQELRNQLTKLLCTHTYAGNVDTANQDMW</sequence>
<accession>A0A382TH83</accession>
<organism evidence="1">
    <name type="scientific">marine metagenome</name>
    <dbReference type="NCBI Taxonomy" id="408172"/>
    <lineage>
        <taxon>unclassified sequences</taxon>
        <taxon>metagenomes</taxon>
        <taxon>ecological metagenomes</taxon>
    </lineage>
</organism>
<name>A0A382TH83_9ZZZZ</name>
<dbReference type="EMBL" id="UINC01136561">
    <property type="protein sequence ID" value="SVD21406.1"/>
    <property type="molecule type" value="Genomic_DNA"/>
</dbReference>
<feature type="non-terminal residue" evidence="1">
    <location>
        <position position="1"/>
    </location>
</feature>
<gene>
    <name evidence="1" type="ORF">METZ01_LOCUS374260</name>
</gene>
<evidence type="ECO:0000313" key="1">
    <source>
        <dbReference type="EMBL" id="SVD21406.1"/>
    </source>
</evidence>
<dbReference type="AlphaFoldDB" id="A0A382TH83"/>
<reference evidence="1" key="1">
    <citation type="submission" date="2018-05" db="EMBL/GenBank/DDBJ databases">
        <authorList>
            <person name="Lanie J.A."/>
            <person name="Ng W.-L."/>
            <person name="Kazmierczak K.M."/>
            <person name="Andrzejewski T.M."/>
            <person name="Davidsen T.M."/>
            <person name="Wayne K.J."/>
            <person name="Tettelin H."/>
            <person name="Glass J.I."/>
            <person name="Rusch D."/>
            <person name="Podicherti R."/>
            <person name="Tsui H.-C.T."/>
            <person name="Winkler M.E."/>
        </authorList>
    </citation>
    <scope>NUCLEOTIDE SEQUENCE</scope>
</reference>